<organism evidence="2 3">
    <name type="scientific">Gracilibacillus orientalis</name>
    <dbReference type="NCBI Taxonomy" id="334253"/>
    <lineage>
        <taxon>Bacteria</taxon>
        <taxon>Bacillati</taxon>
        <taxon>Bacillota</taxon>
        <taxon>Bacilli</taxon>
        <taxon>Bacillales</taxon>
        <taxon>Bacillaceae</taxon>
        <taxon>Gracilibacillus</taxon>
    </lineage>
</organism>
<dbReference type="OrthoDB" id="1822804at2"/>
<keyword evidence="1" id="KW-1133">Transmembrane helix</keyword>
<evidence type="ECO:0000313" key="2">
    <source>
        <dbReference type="EMBL" id="SFM01401.1"/>
    </source>
</evidence>
<accession>A0A1I4MDT4</accession>
<dbReference type="STRING" id="334253.SAMN04487943_106190"/>
<reference evidence="3" key="1">
    <citation type="submission" date="2016-10" db="EMBL/GenBank/DDBJ databases">
        <authorList>
            <person name="Varghese N."/>
            <person name="Submissions S."/>
        </authorList>
    </citation>
    <scope>NUCLEOTIDE SEQUENCE [LARGE SCALE GENOMIC DNA]</scope>
    <source>
        <strain evidence="3">CGMCC 1.4250</strain>
    </source>
</reference>
<feature type="transmembrane region" description="Helical" evidence="1">
    <location>
        <begin position="42"/>
        <end position="63"/>
    </location>
</feature>
<dbReference type="AlphaFoldDB" id="A0A1I4MDT4"/>
<keyword evidence="1" id="KW-0472">Membrane</keyword>
<keyword evidence="1" id="KW-0812">Transmembrane</keyword>
<name>A0A1I4MDT4_9BACI</name>
<evidence type="ECO:0000256" key="1">
    <source>
        <dbReference type="SAM" id="Phobius"/>
    </source>
</evidence>
<dbReference type="InterPro" id="IPR011990">
    <property type="entry name" value="TPR-like_helical_dom_sf"/>
</dbReference>
<keyword evidence="3" id="KW-1185">Reference proteome</keyword>
<proteinExistence type="predicted"/>
<evidence type="ECO:0000313" key="3">
    <source>
        <dbReference type="Proteomes" id="UP000198565"/>
    </source>
</evidence>
<sequence>MSFCPNCGGQVQTIETFCVSCGKRLPENINKRKLPIKPSKKWWLLPVISLILASCIIGFAFFATKYQSDQALAYYEEGAEMALIGDYEQSMTLLEHALDYKENFPSANEVIAFLNVAMEVEADFEQVETLNEQNKFEESLKIIRESEADLQKFSGDLTDQMMEQNIATKNQTLLKQATYRLNNEPTTDDLKALIWEIEDITHDQAAELQEEVHQKLISMTYQEATALLEDFQFSQALHVIEDTLKVVESSEQLESLKTTVNKEKTAFESAQEQRIEQALSAFEEEQELNESHAIELIDIQLQEEKDNWIITGQLKSVATVPIHSILVSYSIQDKEEDSILENDVYVFPETLYPDEVGNFEFTHFDVDADYERITPKVEEITWYLE</sequence>
<dbReference type="Proteomes" id="UP000198565">
    <property type="component" value="Unassembled WGS sequence"/>
</dbReference>
<gene>
    <name evidence="2" type="ORF">SAMN04487943_106190</name>
</gene>
<dbReference type="RefSeq" id="WP_091484006.1">
    <property type="nucleotide sequence ID" value="NZ_FOTR01000006.1"/>
</dbReference>
<dbReference type="SUPFAM" id="SSF48452">
    <property type="entry name" value="TPR-like"/>
    <property type="match status" value="1"/>
</dbReference>
<dbReference type="EMBL" id="FOTR01000006">
    <property type="protein sequence ID" value="SFM01401.1"/>
    <property type="molecule type" value="Genomic_DNA"/>
</dbReference>
<protein>
    <submittedName>
        <fullName evidence="2">Uncharacterized protein</fullName>
    </submittedName>
</protein>